<keyword evidence="2" id="KW-0378">Hydrolase</keyword>
<accession>A0ABW4F3H3</accession>
<protein>
    <submittedName>
        <fullName evidence="2">PIG-L deacetylase family protein</fullName>
        <ecNumber evidence="2">3.5.1.-</ecNumber>
    </submittedName>
</protein>
<reference evidence="3" key="1">
    <citation type="journal article" date="2019" name="Int. J. Syst. Evol. Microbiol.">
        <title>The Global Catalogue of Microorganisms (GCM) 10K type strain sequencing project: providing services to taxonomists for standard genome sequencing and annotation.</title>
        <authorList>
            <consortium name="The Broad Institute Genomics Platform"/>
            <consortium name="The Broad Institute Genome Sequencing Center for Infectious Disease"/>
            <person name="Wu L."/>
            <person name="Ma J."/>
        </authorList>
    </citation>
    <scope>NUCLEOTIDE SEQUENCE [LARGE SCALE GENOMIC DNA]</scope>
    <source>
        <strain evidence="3">CCM 7043</strain>
    </source>
</reference>
<comment type="caution">
    <text evidence="2">The sequence shown here is derived from an EMBL/GenBank/DDBJ whole genome shotgun (WGS) entry which is preliminary data.</text>
</comment>
<dbReference type="SUPFAM" id="SSF102588">
    <property type="entry name" value="LmbE-like"/>
    <property type="match status" value="1"/>
</dbReference>
<proteinExistence type="predicted"/>
<dbReference type="InterPro" id="IPR003737">
    <property type="entry name" value="GlcNAc_PI_deacetylase-related"/>
</dbReference>
<gene>
    <name evidence="2" type="ORF">ACFSJD_30120</name>
</gene>
<dbReference type="Pfam" id="PF02585">
    <property type="entry name" value="PIG-L"/>
    <property type="match status" value="1"/>
</dbReference>
<evidence type="ECO:0000313" key="2">
    <source>
        <dbReference type="EMBL" id="MFD1521787.1"/>
    </source>
</evidence>
<dbReference type="Proteomes" id="UP001597114">
    <property type="component" value="Unassembled WGS sequence"/>
</dbReference>
<sequence>MPLPSHLAASSSADSAWLFLSPHLDDAVLSCGALITEFAPHRPITVATVFTAAGPPPHTLAARSFMRQCAAPDAAVLFEDRRAEDRDVVREIGADAVHLDETDALYRRRTVPEPVEWLGGIVPELVHRYPTFRFDIAKGRVSRGDRTLVRQLRARVAELMSRTAAELVFCPVGVGRHVDHLITRAVGDVAGMRTVYYSDFPYNQSATADPAFLAARDLAPWTWDEGIRAKERIIRGYRTQADALFPTGRIPAAPEVYFSRRSRPALTSERMLSDP</sequence>
<dbReference type="EC" id="3.5.1.-" evidence="2"/>
<name>A0ABW4F3H3_9PSEU</name>
<dbReference type="GO" id="GO:0016787">
    <property type="term" value="F:hydrolase activity"/>
    <property type="evidence" value="ECO:0007669"/>
    <property type="project" value="UniProtKB-KW"/>
</dbReference>
<evidence type="ECO:0000313" key="3">
    <source>
        <dbReference type="Proteomes" id="UP001597114"/>
    </source>
</evidence>
<keyword evidence="1" id="KW-0862">Zinc</keyword>
<dbReference type="RefSeq" id="WP_344723602.1">
    <property type="nucleotide sequence ID" value="NZ_BAAAUS010000022.1"/>
</dbReference>
<dbReference type="Gene3D" id="3.40.50.10320">
    <property type="entry name" value="LmbE-like"/>
    <property type="match status" value="1"/>
</dbReference>
<organism evidence="2 3">
    <name type="scientific">Pseudonocardia yunnanensis</name>
    <dbReference type="NCBI Taxonomy" id="58107"/>
    <lineage>
        <taxon>Bacteria</taxon>
        <taxon>Bacillati</taxon>
        <taxon>Actinomycetota</taxon>
        <taxon>Actinomycetes</taxon>
        <taxon>Pseudonocardiales</taxon>
        <taxon>Pseudonocardiaceae</taxon>
        <taxon>Pseudonocardia</taxon>
    </lineage>
</organism>
<dbReference type="EMBL" id="JBHUCO010000039">
    <property type="protein sequence ID" value="MFD1521787.1"/>
    <property type="molecule type" value="Genomic_DNA"/>
</dbReference>
<evidence type="ECO:0000256" key="1">
    <source>
        <dbReference type="ARBA" id="ARBA00022833"/>
    </source>
</evidence>
<dbReference type="InterPro" id="IPR024078">
    <property type="entry name" value="LmbE-like_dom_sf"/>
</dbReference>
<keyword evidence="3" id="KW-1185">Reference proteome</keyword>